<dbReference type="SUPFAM" id="SSF48371">
    <property type="entry name" value="ARM repeat"/>
    <property type="match status" value="1"/>
</dbReference>
<dbReference type="PANTHER" id="PTHR34070">
    <property type="entry name" value="ARMADILLO-TYPE FOLD"/>
    <property type="match status" value="1"/>
</dbReference>
<organism evidence="1 2">
    <name type="scientific">Clostridium facile</name>
    <dbReference type="NCBI Taxonomy" id="2763035"/>
    <lineage>
        <taxon>Bacteria</taxon>
        <taxon>Bacillati</taxon>
        <taxon>Bacillota</taxon>
        <taxon>Clostridia</taxon>
        <taxon>Eubacteriales</taxon>
        <taxon>Clostridiaceae</taxon>
        <taxon>Clostridium</taxon>
    </lineage>
</organism>
<protein>
    <submittedName>
        <fullName evidence="1">DNA alkylation repair protein</fullName>
    </submittedName>
</protein>
<dbReference type="Gene3D" id="1.25.10.90">
    <property type="match status" value="1"/>
</dbReference>
<gene>
    <name evidence="1" type="ORF">H8Z77_10200</name>
</gene>
<dbReference type="RefSeq" id="WP_186996932.1">
    <property type="nucleotide sequence ID" value="NZ_JACOQK010000001.1"/>
</dbReference>
<reference evidence="1 2" key="1">
    <citation type="submission" date="2020-08" db="EMBL/GenBank/DDBJ databases">
        <title>Genome public.</title>
        <authorList>
            <person name="Liu C."/>
            <person name="Sun Q."/>
        </authorList>
    </citation>
    <scope>NUCLEOTIDE SEQUENCE [LARGE SCALE GENOMIC DNA]</scope>
    <source>
        <strain evidence="1 2">NSJ-27</strain>
    </source>
</reference>
<dbReference type="InterPro" id="IPR016024">
    <property type="entry name" value="ARM-type_fold"/>
</dbReference>
<sequence length="238" mass="28190">MGWKKENWTAQDYTELLQYLRESSESKFQQFQQRLIPDTAILGIRTPKLRSFAKEIAKGNVPGFLQVAQRDWHEERLLQGLVIGYWNVPFSERLEYLTSYLPLIDNWAICDMVCNTLTCFQKDAPEGFHYLLDLLQQDNPWIIRFVLIMFLSHYLQDDYIDKVLEASASVTNDHYYVRMGNAWLLSVAFVKYRDKTVNLLKSSRLDDWTYHKTLQKIMESNRVDQATKEWISTMKALR</sequence>
<dbReference type="Pfam" id="PF08713">
    <property type="entry name" value="DNA_alkylation"/>
    <property type="match status" value="1"/>
</dbReference>
<dbReference type="CDD" id="cd06561">
    <property type="entry name" value="AlkD_like"/>
    <property type="match status" value="1"/>
</dbReference>
<dbReference type="EMBL" id="JACOQK010000001">
    <property type="protein sequence ID" value="MBC5788374.1"/>
    <property type="molecule type" value="Genomic_DNA"/>
</dbReference>
<dbReference type="Proteomes" id="UP000649151">
    <property type="component" value="Unassembled WGS sequence"/>
</dbReference>
<comment type="caution">
    <text evidence="1">The sequence shown here is derived from an EMBL/GenBank/DDBJ whole genome shotgun (WGS) entry which is preliminary data.</text>
</comment>
<accession>A0ABR7IT97</accession>
<proteinExistence type="predicted"/>
<evidence type="ECO:0000313" key="1">
    <source>
        <dbReference type="EMBL" id="MBC5788374.1"/>
    </source>
</evidence>
<name>A0ABR7IT97_9CLOT</name>
<keyword evidence="2" id="KW-1185">Reference proteome</keyword>
<dbReference type="PANTHER" id="PTHR34070:SF1">
    <property type="entry name" value="DNA ALKYLATION REPAIR PROTEIN"/>
    <property type="match status" value="1"/>
</dbReference>
<evidence type="ECO:0000313" key="2">
    <source>
        <dbReference type="Proteomes" id="UP000649151"/>
    </source>
</evidence>
<dbReference type="InterPro" id="IPR014825">
    <property type="entry name" value="DNA_alkylation"/>
</dbReference>